<proteinExistence type="predicted"/>
<dbReference type="AlphaFoldDB" id="A0A6C0C0R1"/>
<protein>
    <submittedName>
        <fullName evidence="1">Uncharacterized protein</fullName>
    </submittedName>
</protein>
<name>A0A6C0C0R1_9ZZZZ</name>
<accession>A0A6C0C0R1</accession>
<organism evidence="1">
    <name type="scientific">viral metagenome</name>
    <dbReference type="NCBI Taxonomy" id="1070528"/>
    <lineage>
        <taxon>unclassified sequences</taxon>
        <taxon>metagenomes</taxon>
        <taxon>organismal metagenomes</taxon>
    </lineage>
</organism>
<evidence type="ECO:0000313" key="1">
    <source>
        <dbReference type="EMBL" id="QHS97364.1"/>
    </source>
</evidence>
<sequence>MSNFVSQINEIQNYSLNINNIERISKYFENKNVKDKKKDIYKDKEVVLDSSYFIPNEKDRLFWIFYILKYGMYEYDFIDKRHFFIEQKEKIKLVELVREKKDILKKNKWKRNKIESMLVGEKKIDLNTFFCICYLNNINLCIINKKCLYDCISESFNTEISIMKKVMDEYSINLDTIDLESYNKMKDKYWIIENISKPIKAISSYKVTDLISICKKLGIEITKTVNDKKKNLTKKELYSSILEYI</sequence>
<reference evidence="1" key="1">
    <citation type="journal article" date="2020" name="Nature">
        <title>Giant virus diversity and host interactions through global metagenomics.</title>
        <authorList>
            <person name="Schulz F."/>
            <person name="Roux S."/>
            <person name="Paez-Espino D."/>
            <person name="Jungbluth S."/>
            <person name="Walsh D.A."/>
            <person name="Denef V.J."/>
            <person name="McMahon K.D."/>
            <person name="Konstantinidis K.T."/>
            <person name="Eloe-Fadrosh E.A."/>
            <person name="Kyrpides N.C."/>
            <person name="Woyke T."/>
        </authorList>
    </citation>
    <scope>NUCLEOTIDE SEQUENCE</scope>
    <source>
        <strain evidence="1">GVMAG-M-3300020169-51</strain>
    </source>
</reference>
<dbReference type="EMBL" id="MN739294">
    <property type="protein sequence ID" value="QHS97364.1"/>
    <property type="molecule type" value="Genomic_DNA"/>
</dbReference>